<reference evidence="2 3" key="1">
    <citation type="journal article" date="2022" name="Allergy">
        <title>Genome assembly and annotation of Periplaneta americana reveal a comprehensive cockroach allergen profile.</title>
        <authorList>
            <person name="Wang L."/>
            <person name="Xiong Q."/>
            <person name="Saelim N."/>
            <person name="Wang L."/>
            <person name="Nong W."/>
            <person name="Wan A.T."/>
            <person name="Shi M."/>
            <person name="Liu X."/>
            <person name="Cao Q."/>
            <person name="Hui J.H.L."/>
            <person name="Sookrung N."/>
            <person name="Leung T.F."/>
            <person name="Tungtrongchitr A."/>
            <person name="Tsui S.K.W."/>
        </authorList>
    </citation>
    <scope>NUCLEOTIDE SEQUENCE [LARGE SCALE GENOMIC DNA]</scope>
    <source>
        <strain evidence="2">PWHHKU_190912</strain>
    </source>
</reference>
<dbReference type="Proteomes" id="UP001148838">
    <property type="component" value="Unassembled WGS sequence"/>
</dbReference>
<sequence>MWIWGRIERVKWTDRIRKEAVLERVDEVETDQKEEKELADAAPYMIKASKYLKLNFPNMIHVTCLAHTYHRTAEVIRRQFPGVDELIGAVKRYVKCIIWAERWTLRRSEENRIEAFEMWLWRRMERVKWTDRIRNETVLERVDEERMKLKLIRKRKRNWLGHWLRRNCLLKDTLEGMVNGKRVWGRRRHQRLEYDSSVDAGGYALFLFLHDGEYYDALLTRYPFQRVLTITDLEQAKETCRLYFEDLLNNCLEHGKVTVGGRRIKLIRLVDYTALLGAEEMILRDMLMELNDICEQYEMKINSSKMKTMIAEFLTFPRKHHSDPSTPAPRAIMSPREEPKLLISTELAPTSQLHNLPNTVIEEGLGASSYRTYQRFSPNEKRMPDGASFCDGFQGGCADGYPACSLAGSRVGYGNGCCLTELTLFTVQIGKSSAVLSVANTHGQKETKPLGATGVVQSAKRLPADPELRSGRGFDSRLR</sequence>
<proteinExistence type="predicted"/>
<feature type="region of interest" description="Disordered" evidence="1">
    <location>
        <begin position="441"/>
        <end position="479"/>
    </location>
</feature>
<accession>A0ABQ8U2H8</accession>
<dbReference type="EMBL" id="JAJSOF020000001">
    <property type="protein sequence ID" value="KAJ4451515.1"/>
    <property type="molecule type" value="Genomic_DNA"/>
</dbReference>
<keyword evidence="3" id="KW-1185">Reference proteome</keyword>
<evidence type="ECO:0008006" key="4">
    <source>
        <dbReference type="Google" id="ProtNLM"/>
    </source>
</evidence>
<gene>
    <name evidence="2" type="ORF">ANN_02979</name>
</gene>
<feature type="compositionally biased region" description="Basic and acidic residues" evidence="1">
    <location>
        <begin position="462"/>
        <end position="479"/>
    </location>
</feature>
<organism evidence="2 3">
    <name type="scientific">Periplaneta americana</name>
    <name type="common">American cockroach</name>
    <name type="synonym">Blatta americana</name>
    <dbReference type="NCBI Taxonomy" id="6978"/>
    <lineage>
        <taxon>Eukaryota</taxon>
        <taxon>Metazoa</taxon>
        <taxon>Ecdysozoa</taxon>
        <taxon>Arthropoda</taxon>
        <taxon>Hexapoda</taxon>
        <taxon>Insecta</taxon>
        <taxon>Pterygota</taxon>
        <taxon>Neoptera</taxon>
        <taxon>Polyneoptera</taxon>
        <taxon>Dictyoptera</taxon>
        <taxon>Blattodea</taxon>
        <taxon>Blattoidea</taxon>
        <taxon>Blattidae</taxon>
        <taxon>Blattinae</taxon>
        <taxon>Periplaneta</taxon>
    </lineage>
</organism>
<comment type="caution">
    <text evidence="2">The sequence shown here is derived from an EMBL/GenBank/DDBJ whole genome shotgun (WGS) entry which is preliminary data.</text>
</comment>
<name>A0ABQ8U2H8_PERAM</name>
<protein>
    <recommendedName>
        <fullName evidence="4">DUF659 domain-containing protein</fullName>
    </recommendedName>
</protein>
<evidence type="ECO:0000313" key="3">
    <source>
        <dbReference type="Proteomes" id="UP001148838"/>
    </source>
</evidence>
<evidence type="ECO:0000256" key="1">
    <source>
        <dbReference type="SAM" id="MobiDB-lite"/>
    </source>
</evidence>
<evidence type="ECO:0000313" key="2">
    <source>
        <dbReference type="EMBL" id="KAJ4451515.1"/>
    </source>
</evidence>